<name>A0A9W8NKC7_9PEZI</name>
<accession>A0A9W8NKC7</accession>
<dbReference type="Proteomes" id="UP001148614">
    <property type="component" value="Unassembled WGS sequence"/>
</dbReference>
<keyword evidence="2" id="KW-1185">Reference proteome</keyword>
<dbReference type="AlphaFoldDB" id="A0A9W8NKC7"/>
<reference evidence="1" key="1">
    <citation type="submission" date="2022-07" db="EMBL/GenBank/DDBJ databases">
        <title>Genome Sequence of Xylaria arbuscula.</title>
        <authorList>
            <person name="Buettner E."/>
        </authorList>
    </citation>
    <scope>NUCLEOTIDE SEQUENCE</scope>
    <source>
        <strain evidence="1">VT107</strain>
    </source>
</reference>
<proteinExistence type="predicted"/>
<comment type="caution">
    <text evidence="1">The sequence shown here is derived from an EMBL/GenBank/DDBJ whole genome shotgun (WGS) entry which is preliminary data.</text>
</comment>
<sequence length="164" mass="17753">MRTGQPERGNIAVACESRRATQLQDPSVTPGVAIEKEMSTTVPRSHARLSARWYFYDSYGIALSAESARRWLGGLGPDPFSPAFPLLPSPPASHPTTVLSLQVHKRCSPTVTMWARSGSSGSACYTKYMVHATPPTSVHRRPRLAPHLSGPTWIGFGGATVRVV</sequence>
<gene>
    <name evidence="1" type="ORF">NPX13_g2047</name>
</gene>
<evidence type="ECO:0000313" key="2">
    <source>
        <dbReference type="Proteomes" id="UP001148614"/>
    </source>
</evidence>
<organism evidence="1 2">
    <name type="scientific">Xylaria arbuscula</name>
    <dbReference type="NCBI Taxonomy" id="114810"/>
    <lineage>
        <taxon>Eukaryota</taxon>
        <taxon>Fungi</taxon>
        <taxon>Dikarya</taxon>
        <taxon>Ascomycota</taxon>
        <taxon>Pezizomycotina</taxon>
        <taxon>Sordariomycetes</taxon>
        <taxon>Xylariomycetidae</taxon>
        <taxon>Xylariales</taxon>
        <taxon>Xylariaceae</taxon>
        <taxon>Xylaria</taxon>
    </lineage>
</organism>
<evidence type="ECO:0000313" key="1">
    <source>
        <dbReference type="EMBL" id="KAJ3578520.1"/>
    </source>
</evidence>
<protein>
    <submittedName>
        <fullName evidence="1">Uncharacterized protein</fullName>
    </submittedName>
</protein>
<dbReference type="EMBL" id="JANPWZ010000204">
    <property type="protein sequence ID" value="KAJ3578520.1"/>
    <property type="molecule type" value="Genomic_DNA"/>
</dbReference>